<keyword evidence="3" id="KW-1185">Reference proteome</keyword>
<accession>A0A371CPQ6</accession>
<feature type="region of interest" description="Disordered" evidence="1">
    <location>
        <begin position="15"/>
        <end position="39"/>
    </location>
</feature>
<reference evidence="2 3" key="1">
    <citation type="journal article" date="2018" name="Biotechnol. Biofuels">
        <title>Integrative visual omics of the white-rot fungus Polyporus brumalis exposes the biotechnological potential of its oxidative enzymes for delignifying raw plant biomass.</title>
        <authorList>
            <person name="Miyauchi S."/>
            <person name="Rancon A."/>
            <person name="Drula E."/>
            <person name="Hage H."/>
            <person name="Chaduli D."/>
            <person name="Favel A."/>
            <person name="Grisel S."/>
            <person name="Henrissat B."/>
            <person name="Herpoel-Gimbert I."/>
            <person name="Ruiz-Duenas F.J."/>
            <person name="Chevret D."/>
            <person name="Hainaut M."/>
            <person name="Lin J."/>
            <person name="Wang M."/>
            <person name="Pangilinan J."/>
            <person name="Lipzen A."/>
            <person name="Lesage-Meessen L."/>
            <person name="Navarro D."/>
            <person name="Riley R."/>
            <person name="Grigoriev I.V."/>
            <person name="Zhou S."/>
            <person name="Raouche S."/>
            <person name="Rosso M.N."/>
        </authorList>
    </citation>
    <scope>NUCLEOTIDE SEQUENCE [LARGE SCALE GENOMIC DNA]</scope>
    <source>
        <strain evidence="2 3">BRFM 1820</strain>
    </source>
</reference>
<proteinExistence type="predicted"/>
<evidence type="ECO:0000256" key="1">
    <source>
        <dbReference type="SAM" id="MobiDB-lite"/>
    </source>
</evidence>
<protein>
    <submittedName>
        <fullName evidence="2">Uncharacterized protein</fullName>
    </submittedName>
</protein>
<gene>
    <name evidence="2" type="ORF">OH76DRAFT_139098</name>
</gene>
<sequence length="174" mass="18896">MLCRNSARGTLPWSKVADESVSSSTGARRSKCRSGASSHPRCDRAMFDIWNASLQPGSEDELLGSATQLCARGMIIKSPERRSHGLLRPVTTVRWHSTSKPAPCTLTHWPTAWARVDQSSSNASSINSLLATNLRIPASTCSRVFFRGTSLPSNDVRARAWRYAGADGALAHQS</sequence>
<dbReference type="AlphaFoldDB" id="A0A371CPQ6"/>
<evidence type="ECO:0000313" key="3">
    <source>
        <dbReference type="Proteomes" id="UP000256964"/>
    </source>
</evidence>
<evidence type="ECO:0000313" key="2">
    <source>
        <dbReference type="EMBL" id="RDX42232.1"/>
    </source>
</evidence>
<dbReference type="Proteomes" id="UP000256964">
    <property type="component" value="Unassembled WGS sequence"/>
</dbReference>
<dbReference type="EMBL" id="KZ857490">
    <property type="protein sequence ID" value="RDX42232.1"/>
    <property type="molecule type" value="Genomic_DNA"/>
</dbReference>
<name>A0A371CPQ6_9APHY</name>
<organism evidence="2 3">
    <name type="scientific">Lentinus brumalis</name>
    <dbReference type="NCBI Taxonomy" id="2498619"/>
    <lineage>
        <taxon>Eukaryota</taxon>
        <taxon>Fungi</taxon>
        <taxon>Dikarya</taxon>
        <taxon>Basidiomycota</taxon>
        <taxon>Agaricomycotina</taxon>
        <taxon>Agaricomycetes</taxon>
        <taxon>Polyporales</taxon>
        <taxon>Polyporaceae</taxon>
        <taxon>Lentinus</taxon>
    </lineage>
</organism>